<dbReference type="GO" id="GO:0005524">
    <property type="term" value="F:ATP binding"/>
    <property type="evidence" value="ECO:0007669"/>
    <property type="project" value="UniProtKB-KW"/>
</dbReference>
<proteinExistence type="predicted"/>
<evidence type="ECO:0000259" key="7">
    <source>
        <dbReference type="PROSITE" id="PS50011"/>
    </source>
</evidence>
<protein>
    <recommendedName>
        <fullName evidence="1">non-specific serine/threonine protein kinase</fullName>
        <ecNumber evidence="1">2.7.11.1</ecNumber>
    </recommendedName>
</protein>
<dbReference type="EMBL" id="MU860776">
    <property type="protein sequence ID" value="KAK4232912.1"/>
    <property type="molecule type" value="Genomic_DNA"/>
</dbReference>
<keyword evidence="5 8" id="KW-0418">Kinase</keyword>
<reference evidence="8" key="2">
    <citation type="submission" date="2023-05" db="EMBL/GenBank/DDBJ databases">
        <authorList>
            <consortium name="Lawrence Berkeley National Laboratory"/>
            <person name="Steindorff A."/>
            <person name="Hensen N."/>
            <person name="Bonometti L."/>
            <person name="Westerberg I."/>
            <person name="Brannstrom I.O."/>
            <person name="Guillou S."/>
            <person name="Cros-Aarteil S."/>
            <person name="Calhoun S."/>
            <person name="Haridas S."/>
            <person name="Kuo A."/>
            <person name="Mondo S."/>
            <person name="Pangilinan J."/>
            <person name="Riley R."/>
            <person name="Labutti K."/>
            <person name="Andreopoulos B."/>
            <person name="Lipzen A."/>
            <person name="Chen C."/>
            <person name="Yanf M."/>
            <person name="Daum C."/>
            <person name="Ng V."/>
            <person name="Clum A."/>
            <person name="Ohm R."/>
            <person name="Martin F."/>
            <person name="Silar P."/>
            <person name="Natvig D."/>
            <person name="Lalanne C."/>
            <person name="Gautier V."/>
            <person name="Ament-Velasquez S.L."/>
            <person name="Kruys A."/>
            <person name="Hutchinson M.I."/>
            <person name="Powell A.J."/>
            <person name="Barry K."/>
            <person name="Miller A.N."/>
            <person name="Grigoriev I.V."/>
            <person name="Debuchy R."/>
            <person name="Gladieux P."/>
            <person name="Thoren M.H."/>
            <person name="Johannesson H."/>
        </authorList>
    </citation>
    <scope>NUCLEOTIDE SEQUENCE</scope>
    <source>
        <strain evidence="8">CBS 532.94</strain>
    </source>
</reference>
<dbReference type="Gene3D" id="1.10.510.10">
    <property type="entry name" value="Transferase(Phosphotransferase) domain 1"/>
    <property type="match status" value="1"/>
</dbReference>
<keyword evidence="6" id="KW-0067">ATP-binding</keyword>
<evidence type="ECO:0000256" key="6">
    <source>
        <dbReference type="ARBA" id="ARBA00022840"/>
    </source>
</evidence>
<comment type="caution">
    <text evidence="8">The sequence shown here is derived from an EMBL/GenBank/DDBJ whole genome shotgun (WGS) entry which is preliminary data.</text>
</comment>
<dbReference type="PANTHER" id="PTHR44167">
    <property type="entry name" value="OVARIAN-SPECIFIC SERINE/THREONINE-PROTEIN KINASE LOK-RELATED"/>
    <property type="match status" value="1"/>
</dbReference>
<dbReference type="SUPFAM" id="SSF56112">
    <property type="entry name" value="Protein kinase-like (PK-like)"/>
    <property type="match status" value="1"/>
</dbReference>
<sequence>MAPVITSWSELAKSGLYETFDKATREFLYTSFMVIDDDDALYFGLLRIPKLQITLEQATSALERVPDEDVFPEVPQDAQLTLAPDELDLSACYIKRPRLNMYHEYKKDDCLYAIPTLMLDELHALQAISQHPHPGIIRYHGCLVRRGRITGLVLDRHPHSLRDYVQDGVGQIEKEAFMAALESAVRHLHSVGFAHNDINPANILVDKASMPVLVDFGSSREIGRKLGASRGTPGWIDGDPLDYDTSEERHDLLAIEKIRAWLDNPTFDD</sequence>
<accession>A0AAN7C167</accession>
<keyword evidence="3" id="KW-0808">Transferase</keyword>
<name>A0AAN7C167_9PEZI</name>
<evidence type="ECO:0000256" key="1">
    <source>
        <dbReference type="ARBA" id="ARBA00012513"/>
    </source>
</evidence>
<dbReference type="GO" id="GO:0004674">
    <property type="term" value="F:protein serine/threonine kinase activity"/>
    <property type="evidence" value="ECO:0007669"/>
    <property type="project" value="UniProtKB-KW"/>
</dbReference>
<dbReference type="PROSITE" id="PS50011">
    <property type="entry name" value="PROTEIN_KINASE_DOM"/>
    <property type="match status" value="1"/>
</dbReference>
<keyword evidence="2" id="KW-0723">Serine/threonine-protein kinase</keyword>
<evidence type="ECO:0000313" key="9">
    <source>
        <dbReference type="Proteomes" id="UP001303760"/>
    </source>
</evidence>
<gene>
    <name evidence="8" type="ORF">C8A03DRAFT_39427</name>
</gene>
<dbReference type="InterPro" id="IPR011009">
    <property type="entry name" value="Kinase-like_dom_sf"/>
</dbReference>
<keyword evidence="9" id="KW-1185">Reference proteome</keyword>
<dbReference type="SMART" id="SM00220">
    <property type="entry name" value="S_TKc"/>
    <property type="match status" value="1"/>
</dbReference>
<evidence type="ECO:0000256" key="2">
    <source>
        <dbReference type="ARBA" id="ARBA00022527"/>
    </source>
</evidence>
<dbReference type="InterPro" id="IPR000719">
    <property type="entry name" value="Prot_kinase_dom"/>
</dbReference>
<dbReference type="AlphaFoldDB" id="A0AAN7C167"/>
<dbReference type="EC" id="2.7.11.1" evidence="1"/>
<dbReference type="GO" id="GO:0044773">
    <property type="term" value="P:mitotic DNA damage checkpoint signaling"/>
    <property type="evidence" value="ECO:0007669"/>
    <property type="project" value="TreeGrafter"/>
</dbReference>
<reference evidence="8" key="1">
    <citation type="journal article" date="2023" name="Mol. Phylogenet. Evol.">
        <title>Genome-scale phylogeny and comparative genomics of the fungal order Sordariales.</title>
        <authorList>
            <person name="Hensen N."/>
            <person name="Bonometti L."/>
            <person name="Westerberg I."/>
            <person name="Brannstrom I.O."/>
            <person name="Guillou S."/>
            <person name="Cros-Aarteil S."/>
            <person name="Calhoun S."/>
            <person name="Haridas S."/>
            <person name="Kuo A."/>
            <person name="Mondo S."/>
            <person name="Pangilinan J."/>
            <person name="Riley R."/>
            <person name="LaButti K."/>
            <person name="Andreopoulos B."/>
            <person name="Lipzen A."/>
            <person name="Chen C."/>
            <person name="Yan M."/>
            <person name="Daum C."/>
            <person name="Ng V."/>
            <person name="Clum A."/>
            <person name="Steindorff A."/>
            <person name="Ohm R.A."/>
            <person name="Martin F."/>
            <person name="Silar P."/>
            <person name="Natvig D.O."/>
            <person name="Lalanne C."/>
            <person name="Gautier V."/>
            <person name="Ament-Velasquez S.L."/>
            <person name="Kruys A."/>
            <person name="Hutchinson M.I."/>
            <person name="Powell A.J."/>
            <person name="Barry K."/>
            <person name="Miller A.N."/>
            <person name="Grigoriev I.V."/>
            <person name="Debuchy R."/>
            <person name="Gladieux P."/>
            <person name="Hiltunen Thoren M."/>
            <person name="Johannesson H."/>
        </authorList>
    </citation>
    <scope>NUCLEOTIDE SEQUENCE</scope>
    <source>
        <strain evidence="8">CBS 532.94</strain>
    </source>
</reference>
<feature type="domain" description="Protein kinase" evidence="7">
    <location>
        <begin position="60"/>
        <end position="269"/>
    </location>
</feature>
<organism evidence="8 9">
    <name type="scientific">Achaetomium macrosporum</name>
    <dbReference type="NCBI Taxonomy" id="79813"/>
    <lineage>
        <taxon>Eukaryota</taxon>
        <taxon>Fungi</taxon>
        <taxon>Dikarya</taxon>
        <taxon>Ascomycota</taxon>
        <taxon>Pezizomycotina</taxon>
        <taxon>Sordariomycetes</taxon>
        <taxon>Sordariomycetidae</taxon>
        <taxon>Sordariales</taxon>
        <taxon>Chaetomiaceae</taxon>
        <taxon>Achaetomium</taxon>
    </lineage>
</organism>
<dbReference type="Pfam" id="PF00069">
    <property type="entry name" value="Pkinase"/>
    <property type="match status" value="1"/>
</dbReference>
<keyword evidence="4" id="KW-0547">Nucleotide-binding</keyword>
<dbReference type="PANTHER" id="PTHR44167:SF23">
    <property type="entry name" value="CDC7 KINASE, ISOFORM A-RELATED"/>
    <property type="match status" value="1"/>
</dbReference>
<evidence type="ECO:0000256" key="4">
    <source>
        <dbReference type="ARBA" id="ARBA00022741"/>
    </source>
</evidence>
<dbReference type="Proteomes" id="UP001303760">
    <property type="component" value="Unassembled WGS sequence"/>
</dbReference>
<evidence type="ECO:0000256" key="5">
    <source>
        <dbReference type="ARBA" id="ARBA00022777"/>
    </source>
</evidence>
<evidence type="ECO:0000256" key="3">
    <source>
        <dbReference type="ARBA" id="ARBA00022679"/>
    </source>
</evidence>
<evidence type="ECO:0000313" key="8">
    <source>
        <dbReference type="EMBL" id="KAK4232912.1"/>
    </source>
</evidence>
<dbReference type="GO" id="GO:0005634">
    <property type="term" value="C:nucleus"/>
    <property type="evidence" value="ECO:0007669"/>
    <property type="project" value="TreeGrafter"/>
</dbReference>